<evidence type="ECO:0000313" key="2">
    <source>
        <dbReference type="EMBL" id="AUM11382.1"/>
    </source>
</evidence>
<organism evidence="2 3">
    <name type="scientific">Ketobacter alkanivorans</name>
    <dbReference type="NCBI Taxonomy" id="1917421"/>
    <lineage>
        <taxon>Bacteria</taxon>
        <taxon>Pseudomonadati</taxon>
        <taxon>Pseudomonadota</taxon>
        <taxon>Gammaproteobacteria</taxon>
        <taxon>Pseudomonadales</taxon>
        <taxon>Ketobacteraceae</taxon>
        <taxon>Ketobacter</taxon>
    </lineage>
</organism>
<dbReference type="SUPFAM" id="SSF75304">
    <property type="entry name" value="Amidase signature (AS) enzymes"/>
    <property type="match status" value="1"/>
</dbReference>
<dbReference type="EMBL" id="CP022684">
    <property type="protein sequence ID" value="AUM11382.1"/>
    <property type="molecule type" value="Genomic_DNA"/>
</dbReference>
<dbReference type="Gene3D" id="3.90.1300.10">
    <property type="entry name" value="Amidase signature (AS) domain"/>
    <property type="match status" value="1"/>
</dbReference>
<reference evidence="3" key="1">
    <citation type="submission" date="2017-08" db="EMBL/GenBank/DDBJ databases">
        <title>Direct submision.</title>
        <authorList>
            <person name="Kim S.-J."/>
            <person name="Rhee S.-K."/>
        </authorList>
    </citation>
    <scope>NUCLEOTIDE SEQUENCE [LARGE SCALE GENOMIC DNA]</scope>
    <source>
        <strain evidence="3">GI5</strain>
    </source>
</reference>
<dbReference type="InterPro" id="IPR023631">
    <property type="entry name" value="Amidase_dom"/>
</dbReference>
<dbReference type="AlphaFoldDB" id="A0A2K9LGI0"/>
<dbReference type="GO" id="GO:0012505">
    <property type="term" value="C:endomembrane system"/>
    <property type="evidence" value="ECO:0007669"/>
    <property type="project" value="TreeGrafter"/>
</dbReference>
<dbReference type="OrthoDB" id="8872210at2"/>
<dbReference type="InterPro" id="IPR036928">
    <property type="entry name" value="AS_sf"/>
</dbReference>
<sequence>MTTEWAYHSAKQLLTDMKNGKLTSRQLLDYYIKRIERLNPQLNAVIATDFSAARARADAADKARIDGKSWGPLHGLPMTVKDTYEVVGMPCVAGAPSLKDHLPKKNAVAVQRLEDAGAIVFGKTNVPLFASDIQSYNKVYGTTHNPWNVQYTPGGSSGGAAASLAAGFTSVELGSDIGGSIRTPAHFCGVYGHKPTHGIISLRGHIPGPPGVLSETDLAVAGPMARTADDLQMLMDVVTGPSPLMEPGWNLKLPAAKQRKLQDFRVLFWFDDPLCPIGSDMQPAYAQLKRTLEEQGVSVTTGSPLGMNLETFYPTYLKLIGGVMGASHKKVERTVMSLAAPVFEKLGSRFKLPKLFDNYLIGAGQSHVDWLRASEKRYRLREKFKAVFDEFDVVLCPVAMTTTFKHLQQPEMLLRKITVDGKQRNYPDLFMWIAPATLMGLPATSAPVGVTKEGLPVNVQIVGAPYEDKTTIRFAKLLEKAGITFQAPPGY</sequence>
<dbReference type="Pfam" id="PF01425">
    <property type="entry name" value="Amidase"/>
    <property type="match status" value="1"/>
</dbReference>
<gene>
    <name evidence="2" type="ORF">Kalk_02600</name>
</gene>
<dbReference type="KEGG" id="kak:Kalk_02600"/>
<proteinExistence type="predicted"/>
<dbReference type="InterPro" id="IPR052739">
    <property type="entry name" value="FAAH2"/>
</dbReference>
<keyword evidence="3" id="KW-1185">Reference proteome</keyword>
<dbReference type="RefSeq" id="WP_101892722.1">
    <property type="nucleotide sequence ID" value="NZ_CP022684.1"/>
</dbReference>
<dbReference type="PIRSF" id="PIRSF001221">
    <property type="entry name" value="Amidase_fungi"/>
    <property type="match status" value="1"/>
</dbReference>
<protein>
    <submittedName>
        <fullName evidence="2">Amidase</fullName>
    </submittedName>
</protein>
<accession>A0A2K9LGI0</accession>
<dbReference type="NCBIfam" id="NF004816">
    <property type="entry name" value="PRK06170.1"/>
    <property type="match status" value="1"/>
</dbReference>
<feature type="domain" description="Amidase" evidence="1">
    <location>
        <begin position="27"/>
        <end position="471"/>
    </location>
</feature>
<dbReference type="PANTHER" id="PTHR43372">
    <property type="entry name" value="FATTY-ACID AMIDE HYDROLASE"/>
    <property type="match status" value="1"/>
</dbReference>
<dbReference type="Proteomes" id="UP000235116">
    <property type="component" value="Chromosome"/>
</dbReference>
<evidence type="ECO:0000313" key="3">
    <source>
        <dbReference type="Proteomes" id="UP000235116"/>
    </source>
</evidence>
<evidence type="ECO:0000259" key="1">
    <source>
        <dbReference type="Pfam" id="PF01425"/>
    </source>
</evidence>
<name>A0A2K9LGI0_9GAMM</name>
<dbReference type="PANTHER" id="PTHR43372:SF4">
    <property type="entry name" value="FATTY-ACID AMIDE HYDROLASE 2"/>
    <property type="match status" value="1"/>
</dbReference>